<evidence type="ECO:0000313" key="4">
    <source>
        <dbReference type="Proteomes" id="UP000619355"/>
    </source>
</evidence>
<evidence type="ECO:0000256" key="2">
    <source>
        <dbReference type="SAM" id="Phobius"/>
    </source>
</evidence>
<dbReference type="Proteomes" id="UP000619355">
    <property type="component" value="Unassembled WGS sequence"/>
</dbReference>
<organism evidence="3 4">
    <name type="scientific">Streptomyces capoamus</name>
    <dbReference type="NCBI Taxonomy" id="68183"/>
    <lineage>
        <taxon>Bacteria</taxon>
        <taxon>Bacillati</taxon>
        <taxon>Actinomycetota</taxon>
        <taxon>Actinomycetes</taxon>
        <taxon>Kitasatosporales</taxon>
        <taxon>Streptomycetaceae</taxon>
        <taxon>Streptomyces</taxon>
    </lineage>
</organism>
<proteinExistence type="predicted"/>
<dbReference type="AlphaFoldDB" id="A0A919C2H1"/>
<keyword evidence="4" id="KW-1185">Reference proteome</keyword>
<accession>A0A919C2H1</accession>
<dbReference type="RefSeq" id="WP_189980264.1">
    <property type="nucleotide sequence ID" value="NZ_BNBF01000004.1"/>
</dbReference>
<comment type="caution">
    <text evidence="3">The sequence shown here is derived from an EMBL/GenBank/DDBJ whole genome shotgun (WGS) entry which is preliminary data.</text>
</comment>
<dbReference type="EMBL" id="BNBF01000004">
    <property type="protein sequence ID" value="GHG43120.1"/>
    <property type="molecule type" value="Genomic_DNA"/>
</dbReference>
<reference evidence="4" key="1">
    <citation type="journal article" date="2019" name="Int. J. Syst. Evol. Microbiol.">
        <title>The Global Catalogue of Microorganisms (GCM) 10K type strain sequencing project: providing services to taxonomists for standard genome sequencing and annotation.</title>
        <authorList>
            <consortium name="The Broad Institute Genomics Platform"/>
            <consortium name="The Broad Institute Genome Sequencing Center for Infectious Disease"/>
            <person name="Wu L."/>
            <person name="Ma J."/>
        </authorList>
    </citation>
    <scope>NUCLEOTIDE SEQUENCE [LARGE SCALE GENOMIC DNA]</scope>
    <source>
        <strain evidence="4">JCM 4253</strain>
    </source>
</reference>
<gene>
    <name evidence="3" type="ORF">GCM10018980_19780</name>
</gene>
<keyword evidence="2" id="KW-0472">Membrane</keyword>
<feature type="region of interest" description="Disordered" evidence="1">
    <location>
        <begin position="137"/>
        <end position="169"/>
    </location>
</feature>
<name>A0A919C2H1_9ACTN</name>
<keyword evidence="2" id="KW-1133">Transmembrane helix</keyword>
<sequence>MRSESWGAELLSGLRPLSRVVLSVFLCGLAVLLWFAAQNTYRFVEGHRTKTEGYVHCESGGPCYGAWHLPGGQRGNGEIRGLPFAADEELLTDVPLYAGRDWAVADRSSLLADAAWEYAGTGIGAALTLSIAWNRSYSSGSRDDVCRQRRRRGHASTAAAGHERGRGRT</sequence>
<evidence type="ECO:0000313" key="3">
    <source>
        <dbReference type="EMBL" id="GHG43120.1"/>
    </source>
</evidence>
<feature type="transmembrane region" description="Helical" evidence="2">
    <location>
        <begin position="20"/>
        <end position="37"/>
    </location>
</feature>
<evidence type="ECO:0000256" key="1">
    <source>
        <dbReference type="SAM" id="MobiDB-lite"/>
    </source>
</evidence>
<keyword evidence="2" id="KW-0812">Transmembrane</keyword>
<protein>
    <submittedName>
        <fullName evidence="3">Uncharacterized protein</fullName>
    </submittedName>
</protein>